<gene>
    <name evidence="1" type="ORF">HZH68_011670</name>
</gene>
<dbReference type="Gene3D" id="3.40.50.1820">
    <property type="entry name" value="alpha/beta hydrolase"/>
    <property type="match status" value="1"/>
</dbReference>
<dbReference type="Proteomes" id="UP000617340">
    <property type="component" value="Unassembled WGS sequence"/>
</dbReference>
<comment type="caution">
    <text evidence="1">The sequence shown here is derived from an EMBL/GenBank/DDBJ whole genome shotgun (WGS) entry which is preliminary data.</text>
</comment>
<evidence type="ECO:0000313" key="1">
    <source>
        <dbReference type="EMBL" id="KAF7389813.1"/>
    </source>
</evidence>
<reference evidence="1" key="1">
    <citation type="journal article" date="2020" name="G3 (Bethesda)">
        <title>High-Quality Assemblies for Three Invasive Social Wasps from the &lt;i&gt;Vespula&lt;/i&gt; Genus.</title>
        <authorList>
            <person name="Harrop T.W.R."/>
            <person name="Guhlin J."/>
            <person name="McLaughlin G.M."/>
            <person name="Permina E."/>
            <person name="Stockwell P."/>
            <person name="Gilligan J."/>
            <person name="Le Lec M.F."/>
            <person name="Gruber M.A.M."/>
            <person name="Quinn O."/>
            <person name="Lovegrove M."/>
            <person name="Duncan E.J."/>
            <person name="Remnant E.J."/>
            <person name="Van Eeckhoven J."/>
            <person name="Graham B."/>
            <person name="Knapp R.A."/>
            <person name="Langford K.W."/>
            <person name="Kronenberg Z."/>
            <person name="Press M.O."/>
            <person name="Eacker S.M."/>
            <person name="Wilson-Rankin E.E."/>
            <person name="Purcell J."/>
            <person name="Lester P.J."/>
            <person name="Dearden P.K."/>
        </authorList>
    </citation>
    <scope>NUCLEOTIDE SEQUENCE</scope>
    <source>
        <strain evidence="1">Linc-1</strain>
    </source>
</reference>
<sequence>MFPMEIIKKQLFRDIPCIIGVVQDEGLLKTFDFYGDSKKLSTFVKNFDTLLPGFLEVQDVINNVDNFTSSIKDFYFSENSTIEDYHILLKNITQASI</sequence>
<name>A0A834JJU7_VESGE</name>
<protein>
    <submittedName>
        <fullName evidence="1">Uncharacterized protein</fullName>
    </submittedName>
</protein>
<keyword evidence="2" id="KW-1185">Reference proteome</keyword>
<evidence type="ECO:0000313" key="2">
    <source>
        <dbReference type="Proteomes" id="UP000617340"/>
    </source>
</evidence>
<accession>A0A834JJU7</accession>
<dbReference type="AlphaFoldDB" id="A0A834JJU7"/>
<organism evidence="1 2">
    <name type="scientific">Vespula germanica</name>
    <name type="common">German yellow jacket</name>
    <name type="synonym">Paravespula germanica</name>
    <dbReference type="NCBI Taxonomy" id="30212"/>
    <lineage>
        <taxon>Eukaryota</taxon>
        <taxon>Metazoa</taxon>
        <taxon>Ecdysozoa</taxon>
        <taxon>Arthropoda</taxon>
        <taxon>Hexapoda</taxon>
        <taxon>Insecta</taxon>
        <taxon>Pterygota</taxon>
        <taxon>Neoptera</taxon>
        <taxon>Endopterygota</taxon>
        <taxon>Hymenoptera</taxon>
        <taxon>Apocrita</taxon>
        <taxon>Aculeata</taxon>
        <taxon>Vespoidea</taxon>
        <taxon>Vespidae</taxon>
        <taxon>Vespinae</taxon>
        <taxon>Vespula</taxon>
    </lineage>
</organism>
<dbReference type="EMBL" id="JACSDZ010000012">
    <property type="protein sequence ID" value="KAF7389813.1"/>
    <property type="molecule type" value="Genomic_DNA"/>
</dbReference>
<proteinExistence type="predicted"/>
<dbReference type="InterPro" id="IPR029058">
    <property type="entry name" value="AB_hydrolase_fold"/>
</dbReference>